<comment type="caution">
    <text evidence="2">The sequence shown here is derived from an EMBL/GenBank/DDBJ whole genome shotgun (WGS) entry which is preliminary data.</text>
</comment>
<feature type="region of interest" description="Disordered" evidence="1">
    <location>
        <begin position="23"/>
        <end position="42"/>
    </location>
</feature>
<keyword evidence="3" id="KW-1185">Reference proteome</keyword>
<gene>
    <name evidence="2" type="ORF">ACFPZI_02440</name>
</gene>
<reference evidence="3" key="1">
    <citation type="journal article" date="2019" name="Int. J. Syst. Evol. Microbiol.">
        <title>The Global Catalogue of Microorganisms (GCM) 10K type strain sequencing project: providing services to taxonomists for standard genome sequencing and annotation.</title>
        <authorList>
            <consortium name="The Broad Institute Genomics Platform"/>
            <consortium name="The Broad Institute Genome Sequencing Center for Infectious Disease"/>
            <person name="Wu L."/>
            <person name="Ma J."/>
        </authorList>
    </citation>
    <scope>NUCLEOTIDE SEQUENCE [LARGE SCALE GENOMIC DNA]</scope>
    <source>
        <strain evidence="3">JCM 10411</strain>
    </source>
</reference>
<name>A0ABW1DSP9_9ACTN</name>
<accession>A0ABW1DSP9</accession>
<protein>
    <submittedName>
        <fullName evidence="2">Uncharacterized protein</fullName>
    </submittedName>
</protein>
<evidence type="ECO:0000256" key="1">
    <source>
        <dbReference type="SAM" id="MobiDB-lite"/>
    </source>
</evidence>
<dbReference type="RefSeq" id="WP_381357514.1">
    <property type="nucleotide sequence ID" value="NZ_JBHSOA010000004.1"/>
</dbReference>
<dbReference type="Proteomes" id="UP001596180">
    <property type="component" value="Unassembled WGS sequence"/>
</dbReference>
<dbReference type="EMBL" id="JBHSOA010000004">
    <property type="protein sequence ID" value="MFC5850731.1"/>
    <property type="molecule type" value="Genomic_DNA"/>
</dbReference>
<evidence type="ECO:0000313" key="2">
    <source>
        <dbReference type="EMBL" id="MFC5850731.1"/>
    </source>
</evidence>
<proteinExistence type="predicted"/>
<evidence type="ECO:0000313" key="3">
    <source>
        <dbReference type="Proteomes" id="UP001596180"/>
    </source>
</evidence>
<organism evidence="2 3">
    <name type="scientific">Streptomyces chlorus</name>
    <dbReference type="NCBI Taxonomy" id="887452"/>
    <lineage>
        <taxon>Bacteria</taxon>
        <taxon>Bacillati</taxon>
        <taxon>Actinomycetota</taxon>
        <taxon>Actinomycetes</taxon>
        <taxon>Kitasatosporales</taxon>
        <taxon>Streptomycetaceae</taxon>
        <taxon>Streptomyces</taxon>
    </lineage>
</organism>
<sequence length="115" mass="12754">MQDLIHRIAHWLSLLFGPGTGAHRAGVPRHRAQRPPHLTPHLTAPAPHLPLLHSPYCRHLPLDGAASRLVRPYLAAHEQEQALRRNRRRIVVLAAGFGIDLDLAQHTVGARRVAA</sequence>